<feature type="signal peptide" evidence="2">
    <location>
        <begin position="1"/>
        <end position="21"/>
    </location>
</feature>
<dbReference type="EMBL" id="JARKIK010000068">
    <property type="protein sequence ID" value="KAK8729149.1"/>
    <property type="molecule type" value="Genomic_DNA"/>
</dbReference>
<dbReference type="GO" id="GO:0031012">
    <property type="term" value="C:extracellular matrix"/>
    <property type="evidence" value="ECO:0007669"/>
    <property type="project" value="TreeGrafter"/>
</dbReference>
<dbReference type="Proteomes" id="UP001445076">
    <property type="component" value="Unassembled WGS sequence"/>
</dbReference>
<keyword evidence="2" id="KW-0732">Signal</keyword>
<dbReference type="PANTHER" id="PTHR24023:SF1082">
    <property type="entry name" value="COLLAGEN TRIPLE HELIX REPEAT"/>
    <property type="match status" value="1"/>
</dbReference>
<dbReference type="EMBL" id="JARKIK010000068">
    <property type="protein sequence ID" value="KAK8729152.1"/>
    <property type="molecule type" value="Genomic_DNA"/>
</dbReference>
<evidence type="ECO:0000256" key="2">
    <source>
        <dbReference type="SAM" id="SignalP"/>
    </source>
</evidence>
<evidence type="ECO:0000256" key="1">
    <source>
        <dbReference type="SAM" id="MobiDB-lite"/>
    </source>
</evidence>
<organism evidence="3 4">
    <name type="scientific">Cherax quadricarinatus</name>
    <name type="common">Australian red claw crayfish</name>
    <dbReference type="NCBI Taxonomy" id="27406"/>
    <lineage>
        <taxon>Eukaryota</taxon>
        <taxon>Metazoa</taxon>
        <taxon>Ecdysozoa</taxon>
        <taxon>Arthropoda</taxon>
        <taxon>Crustacea</taxon>
        <taxon>Multicrustacea</taxon>
        <taxon>Malacostraca</taxon>
        <taxon>Eumalacostraca</taxon>
        <taxon>Eucarida</taxon>
        <taxon>Decapoda</taxon>
        <taxon>Pleocyemata</taxon>
        <taxon>Astacidea</taxon>
        <taxon>Parastacoidea</taxon>
        <taxon>Parastacidae</taxon>
        <taxon>Cherax</taxon>
    </lineage>
</organism>
<dbReference type="InterPro" id="IPR050149">
    <property type="entry name" value="Collagen_superfamily"/>
</dbReference>
<feature type="compositionally biased region" description="Low complexity" evidence="1">
    <location>
        <begin position="233"/>
        <end position="243"/>
    </location>
</feature>
<protein>
    <submittedName>
        <fullName evidence="3">Uncharacterized protein</fullName>
    </submittedName>
</protein>
<gene>
    <name evidence="3" type="ORF">OTU49_008655</name>
</gene>
<evidence type="ECO:0000313" key="3">
    <source>
        <dbReference type="EMBL" id="KAK8729151.1"/>
    </source>
</evidence>
<accession>A0AAW0WPJ0</accession>
<dbReference type="EMBL" id="JARKIK010000068">
    <property type="protein sequence ID" value="KAK8729151.1"/>
    <property type="molecule type" value="Genomic_DNA"/>
</dbReference>
<dbReference type="PANTHER" id="PTHR24023">
    <property type="entry name" value="COLLAGEN ALPHA"/>
    <property type="match status" value="1"/>
</dbReference>
<comment type="caution">
    <text evidence="3">The sequence shown here is derived from an EMBL/GenBank/DDBJ whole genome shotgun (WGS) entry which is preliminary data.</text>
</comment>
<evidence type="ECO:0000313" key="4">
    <source>
        <dbReference type="Proteomes" id="UP001445076"/>
    </source>
</evidence>
<feature type="region of interest" description="Disordered" evidence="1">
    <location>
        <begin position="226"/>
        <end position="326"/>
    </location>
</feature>
<reference evidence="3" key="2">
    <citation type="submission" date="2024-01" db="EMBL/GenBank/DDBJ databases">
        <authorList>
            <person name="He J."/>
            <person name="Wang M."/>
            <person name="Zheng J."/>
            <person name="Liu Z."/>
        </authorList>
    </citation>
    <scope>NUCLEOTIDE SEQUENCE</scope>
    <source>
        <strain evidence="3">ZL_2023a</strain>
        <tissue evidence="3">Muscle</tissue>
    </source>
</reference>
<name>A0AAW0WPJ0_CHEQU</name>
<dbReference type="AlphaFoldDB" id="A0AAW0WPJ0"/>
<feature type="chain" id="PRO_5044717342" evidence="2">
    <location>
        <begin position="22"/>
        <end position="326"/>
    </location>
</feature>
<keyword evidence="4" id="KW-1185">Reference proteome</keyword>
<proteinExistence type="predicted"/>
<reference evidence="3 4" key="1">
    <citation type="journal article" date="2024" name="BMC Genomics">
        <title>Genome assembly of redclaw crayfish (Cherax quadricarinatus) provides insights into its immune adaptation and hypoxia tolerance.</title>
        <authorList>
            <person name="Liu Z."/>
            <person name="Zheng J."/>
            <person name="Li H."/>
            <person name="Fang K."/>
            <person name="Wang S."/>
            <person name="He J."/>
            <person name="Zhou D."/>
            <person name="Weng S."/>
            <person name="Chi M."/>
            <person name="Gu Z."/>
            <person name="He J."/>
            <person name="Li F."/>
            <person name="Wang M."/>
        </authorList>
    </citation>
    <scope>NUCLEOTIDE SEQUENCE [LARGE SCALE GENOMIC DNA]</scope>
    <source>
        <strain evidence="3">ZL_2023a</strain>
    </source>
</reference>
<dbReference type="GO" id="GO:0005615">
    <property type="term" value="C:extracellular space"/>
    <property type="evidence" value="ECO:0007669"/>
    <property type="project" value="TreeGrafter"/>
</dbReference>
<dbReference type="EMBL" id="JARKIK010000068">
    <property type="protein sequence ID" value="KAK8729148.1"/>
    <property type="molecule type" value="Genomic_DNA"/>
</dbReference>
<feature type="region of interest" description="Disordered" evidence="1">
    <location>
        <begin position="63"/>
        <end position="123"/>
    </location>
</feature>
<dbReference type="EMBL" id="JARKIK010000068">
    <property type="protein sequence ID" value="KAK8729150.1"/>
    <property type="molecule type" value="Genomic_DNA"/>
</dbReference>
<sequence>MLVFLLSGILLAWVPQGFTKAQENLPGVDVADRPTAAPSSELLILDQVIESLRIPRERLRRNLHDDHNPSNEAQWIGNLDGGSAGRKRSLDPNDAGIAASKRRRAPNEAGSEEALNSGSLRGVPLLGNSTSAKRQTNYTPPCPPIIPKPSHYSQYDYLRYIAESRSGCVGSPCVNRCHHSHKPRETCPYDFESLLMRLNLLDERLQVLSKVETRLKIHAGLLLKIQNSPNFPGEPGETGPRGPKGQKGVKGPQGSAGGPGTCIIASSPSPSTGPVGPPGNKGATGPPGGKLCGCDGDRGETGGPGEDVTGPPGPRGIKGQKGVRGK</sequence>